<dbReference type="EMBL" id="MSFN02000008">
    <property type="protein sequence ID" value="PTU18048.1"/>
    <property type="molecule type" value="Genomic_DNA"/>
</dbReference>
<sequence length="134" mass="14716">MLLGIQSSLCKLSMTISVRTANYKVNILVSKELISRSMMFGLGKVYSASGSRLSQFLDPGVEQSAGERHRSRTLDLGAAPCYNEAIAECRRELSVSPTLAIPVEVAGEYRLSTTLTPQGLRWLNSRIWITPEAP</sequence>
<gene>
    <name evidence="1" type="ORF">P175DRAFT_0559947</name>
</gene>
<organism evidence="1 2">
    <name type="scientific">Aspergillus ochraceoroseus IBT 24754</name>
    <dbReference type="NCBI Taxonomy" id="1392256"/>
    <lineage>
        <taxon>Eukaryota</taxon>
        <taxon>Fungi</taxon>
        <taxon>Dikarya</taxon>
        <taxon>Ascomycota</taxon>
        <taxon>Pezizomycotina</taxon>
        <taxon>Eurotiomycetes</taxon>
        <taxon>Eurotiomycetidae</taxon>
        <taxon>Eurotiales</taxon>
        <taxon>Aspergillaceae</taxon>
        <taxon>Aspergillus</taxon>
        <taxon>Aspergillus subgen. Nidulantes</taxon>
    </lineage>
</organism>
<dbReference type="GeneID" id="63817835"/>
<evidence type="ECO:0000313" key="2">
    <source>
        <dbReference type="Proteomes" id="UP000244073"/>
    </source>
</evidence>
<dbReference type="AlphaFoldDB" id="A0A2T5LP47"/>
<comment type="caution">
    <text evidence="1">The sequence shown here is derived from an EMBL/GenBank/DDBJ whole genome shotgun (WGS) entry which is preliminary data.</text>
</comment>
<dbReference type="Proteomes" id="UP000244073">
    <property type="component" value="Unassembled WGS sequence"/>
</dbReference>
<dbReference type="VEuPathDB" id="FungiDB:P175DRAFT_0559947"/>
<reference evidence="1 2" key="1">
    <citation type="journal article" date="2018" name="Proc. Natl. Acad. Sci. U.S.A.">
        <title>Linking secondary metabolites to gene clusters through genome sequencing of six diverse Aspergillus species.</title>
        <authorList>
            <person name="Kaerboelling I."/>
            <person name="Vesth T.C."/>
            <person name="Frisvad J.C."/>
            <person name="Nybo J.L."/>
            <person name="Theobald S."/>
            <person name="Kuo A."/>
            <person name="Bowyer P."/>
            <person name="Matsuda Y."/>
            <person name="Mondo S."/>
            <person name="Lyhne E.K."/>
            <person name="Kogle M.E."/>
            <person name="Clum A."/>
            <person name="Lipzen A."/>
            <person name="Salamov A."/>
            <person name="Ngan C.Y."/>
            <person name="Daum C."/>
            <person name="Chiniquy J."/>
            <person name="Barry K."/>
            <person name="LaButti K."/>
            <person name="Haridas S."/>
            <person name="Simmons B.A."/>
            <person name="Magnuson J.K."/>
            <person name="Mortensen U.H."/>
            <person name="Larsen T.O."/>
            <person name="Grigoriev I.V."/>
            <person name="Baker S.E."/>
            <person name="Andersen M.R."/>
        </authorList>
    </citation>
    <scope>NUCLEOTIDE SEQUENCE [LARGE SCALE GENOMIC DNA]</scope>
    <source>
        <strain evidence="1 2">IBT 24754</strain>
    </source>
</reference>
<accession>A0A2T5LP47</accession>
<evidence type="ECO:0000313" key="1">
    <source>
        <dbReference type="EMBL" id="PTU18048.1"/>
    </source>
</evidence>
<name>A0A2T5LP47_9EURO</name>
<dbReference type="RefSeq" id="XP_040749440.1">
    <property type="nucleotide sequence ID" value="XM_040900951.1"/>
</dbReference>
<protein>
    <submittedName>
        <fullName evidence="1">Uncharacterized protein</fullName>
    </submittedName>
</protein>
<proteinExistence type="predicted"/>